<evidence type="ECO:0000259" key="9">
    <source>
        <dbReference type="Pfam" id="PF07732"/>
    </source>
</evidence>
<evidence type="ECO:0000256" key="1">
    <source>
        <dbReference type="ARBA" id="ARBA00010609"/>
    </source>
</evidence>
<keyword evidence="4" id="KW-0186">Copper</keyword>
<dbReference type="GO" id="GO:0005507">
    <property type="term" value="F:copper ion binding"/>
    <property type="evidence" value="ECO:0007669"/>
    <property type="project" value="InterPro"/>
</dbReference>
<dbReference type="OrthoDB" id="2121828at2759"/>
<gene>
    <name evidence="10" type="ORF">B7463_g10609</name>
</gene>
<dbReference type="InterPro" id="IPR001117">
    <property type="entry name" value="Cu-oxidase_2nd"/>
</dbReference>
<feature type="domain" description="Plastocyanin-like" evidence="8">
    <location>
        <begin position="477"/>
        <end position="615"/>
    </location>
</feature>
<evidence type="ECO:0000256" key="2">
    <source>
        <dbReference type="ARBA" id="ARBA00022723"/>
    </source>
</evidence>
<dbReference type="PANTHER" id="PTHR11709:SF414">
    <property type="entry name" value="ADR239WP"/>
    <property type="match status" value="1"/>
</dbReference>
<name>A0A3E2GX68_SCYLI</name>
<dbReference type="GO" id="GO:0016491">
    <property type="term" value="F:oxidoreductase activity"/>
    <property type="evidence" value="ECO:0007669"/>
    <property type="project" value="UniProtKB-KW"/>
</dbReference>
<feature type="region of interest" description="Disordered" evidence="5">
    <location>
        <begin position="1"/>
        <end position="20"/>
    </location>
</feature>
<feature type="transmembrane region" description="Helical" evidence="6">
    <location>
        <begin position="28"/>
        <end position="54"/>
    </location>
</feature>
<dbReference type="SUPFAM" id="SSF49503">
    <property type="entry name" value="Cupredoxins"/>
    <property type="match status" value="3"/>
</dbReference>
<keyword evidence="6" id="KW-0812">Transmembrane</keyword>
<dbReference type="Gene3D" id="2.60.40.420">
    <property type="entry name" value="Cupredoxins - blue copper proteins"/>
    <property type="match status" value="3"/>
</dbReference>
<dbReference type="EMBL" id="NCSJ02000309">
    <property type="protein sequence ID" value="RFU25730.1"/>
    <property type="molecule type" value="Genomic_DNA"/>
</dbReference>
<feature type="region of interest" description="Disordered" evidence="5">
    <location>
        <begin position="59"/>
        <end position="84"/>
    </location>
</feature>
<comment type="similarity">
    <text evidence="1">Belongs to the multicopper oxidase family.</text>
</comment>
<dbReference type="OMA" id="AGAYWMR"/>
<dbReference type="InterPro" id="IPR011707">
    <property type="entry name" value="Cu-oxidase-like_N"/>
</dbReference>
<evidence type="ECO:0000256" key="4">
    <source>
        <dbReference type="ARBA" id="ARBA00023008"/>
    </source>
</evidence>
<feature type="non-terminal residue" evidence="10">
    <location>
        <position position="634"/>
    </location>
</feature>
<keyword evidence="2" id="KW-0479">Metal-binding</keyword>
<dbReference type="Pfam" id="PF07731">
    <property type="entry name" value="Cu-oxidase_2"/>
    <property type="match status" value="1"/>
</dbReference>
<evidence type="ECO:0000313" key="11">
    <source>
        <dbReference type="Proteomes" id="UP000258309"/>
    </source>
</evidence>
<accession>A0A3E2GX68</accession>
<dbReference type="STRING" id="5539.A0A3E2GX68"/>
<dbReference type="InterPro" id="IPR045087">
    <property type="entry name" value="Cu-oxidase_fam"/>
</dbReference>
<comment type="caution">
    <text evidence="10">The sequence shown here is derived from an EMBL/GenBank/DDBJ whole genome shotgun (WGS) entry which is preliminary data.</text>
</comment>
<keyword evidence="6" id="KW-1133">Transmembrane helix</keyword>
<evidence type="ECO:0000256" key="3">
    <source>
        <dbReference type="ARBA" id="ARBA00023002"/>
    </source>
</evidence>
<keyword evidence="6" id="KW-0472">Membrane</keyword>
<evidence type="ECO:0008006" key="12">
    <source>
        <dbReference type="Google" id="ProtNLM"/>
    </source>
</evidence>
<dbReference type="InterPro" id="IPR011706">
    <property type="entry name" value="Cu-oxidase_C"/>
</dbReference>
<dbReference type="Pfam" id="PF00394">
    <property type="entry name" value="Cu-oxidase"/>
    <property type="match status" value="1"/>
</dbReference>
<reference evidence="10 11" key="1">
    <citation type="submission" date="2018-05" db="EMBL/GenBank/DDBJ databases">
        <title>Draft genome sequence of Scytalidium lignicola DSM 105466, a ubiquitous saprotrophic fungus.</title>
        <authorList>
            <person name="Buettner E."/>
            <person name="Gebauer A.M."/>
            <person name="Hofrichter M."/>
            <person name="Liers C."/>
            <person name="Kellner H."/>
        </authorList>
    </citation>
    <scope>NUCLEOTIDE SEQUENCE [LARGE SCALE GENOMIC DNA]</scope>
    <source>
        <strain evidence="10 11">DSM 105466</strain>
    </source>
</reference>
<dbReference type="Proteomes" id="UP000258309">
    <property type="component" value="Unassembled WGS sequence"/>
</dbReference>
<dbReference type="InterPro" id="IPR002355">
    <property type="entry name" value="Cu_oxidase_Cu_BS"/>
</dbReference>
<evidence type="ECO:0000313" key="10">
    <source>
        <dbReference type="EMBL" id="RFU25730.1"/>
    </source>
</evidence>
<feature type="compositionally biased region" description="Low complexity" evidence="5">
    <location>
        <begin position="60"/>
        <end position="74"/>
    </location>
</feature>
<evidence type="ECO:0000259" key="8">
    <source>
        <dbReference type="Pfam" id="PF07731"/>
    </source>
</evidence>
<dbReference type="CDD" id="cd13886">
    <property type="entry name" value="CuRO_2_MCO_like_1"/>
    <property type="match status" value="1"/>
</dbReference>
<dbReference type="CDD" id="cd13910">
    <property type="entry name" value="CuRO_3_MCO_like_4"/>
    <property type="match status" value="1"/>
</dbReference>
<feature type="domain" description="Plastocyanin-like" evidence="9">
    <location>
        <begin position="121"/>
        <end position="236"/>
    </location>
</feature>
<evidence type="ECO:0000256" key="6">
    <source>
        <dbReference type="SAM" id="Phobius"/>
    </source>
</evidence>
<organism evidence="10 11">
    <name type="scientific">Scytalidium lignicola</name>
    <name type="common">Hyphomycete</name>
    <dbReference type="NCBI Taxonomy" id="5539"/>
    <lineage>
        <taxon>Eukaryota</taxon>
        <taxon>Fungi</taxon>
        <taxon>Dikarya</taxon>
        <taxon>Ascomycota</taxon>
        <taxon>Pezizomycotina</taxon>
        <taxon>Leotiomycetes</taxon>
        <taxon>Leotiomycetes incertae sedis</taxon>
        <taxon>Scytalidium</taxon>
    </lineage>
</organism>
<dbReference type="Pfam" id="PF07732">
    <property type="entry name" value="Cu-oxidase_3"/>
    <property type="match status" value="1"/>
</dbReference>
<keyword evidence="11" id="KW-1185">Reference proteome</keyword>
<dbReference type="AlphaFoldDB" id="A0A3E2GX68"/>
<dbReference type="CDD" id="cd13857">
    <property type="entry name" value="CuRO_1_Diphenol_Ox"/>
    <property type="match status" value="1"/>
</dbReference>
<dbReference type="PANTHER" id="PTHR11709">
    <property type="entry name" value="MULTI-COPPER OXIDASE"/>
    <property type="match status" value="1"/>
</dbReference>
<evidence type="ECO:0000259" key="7">
    <source>
        <dbReference type="Pfam" id="PF00394"/>
    </source>
</evidence>
<dbReference type="InterPro" id="IPR008972">
    <property type="entry name" value="Cupredoxin"/>
</dbReference>
<dbReference type="InterPro" id="IPR033138">
    <property type="entry name" value="Cu_oxidase_CS"/>
</dbReference>
<proteinExistence type="inferred from homology"/>
<dbReference type="PROSITE" id="PS00080">
    <property type="entry name" value="MULTICOPPER_OXIDASE2"/>
    <property type="match status" value="1"/>
</dbReference>
<feature type="non-terminal residue" evidence="10">
    <location>
        <position position="1"/>
    </location>
</feature>
<sequence>MSTSGTDGVKTVVESKPPPTAPSIKSKLFALIVGGVVLFVVIALGLGLGLGLGLKHHHSSISPSASGQGSSPTPSSTPTPSLPANATLNFSSLRRSVADYNLDMDWDVNAPPTTRVYNFTISEIQAAPNGVMRTMLVINGQFPGPVIRVNRGDRLLVNVTNELTNGTTVHWHGIFQNGTNWMDGSSGITQCPIPPGRSFLYNFTIENQYGTYWYHSHYSTQYIDGIAGPLIVHAPEEVETRKLYDFDQVVFLQDWYHDLSTALLPAYLASGNENSEPTPDTGLIQGTNYFDCSSYSPNSGYDCQDDSARATFAVTQGKRYRLRFINAGAFAEFQVSVDNHTLSVIEADATVIDPVEVHRFEIHIAQRYSVILNANQTATNYWLRAQMNEFCFTFTNPVLDPDVKALITYTNSTDTPTKSVDWSDGLDVACIDLNTTLMVPTVVEQAPAANVAYQIDVAFHIGAYALDRAYINYTTWVPATVPTLQQATNGLHASNSTFNTAGVSTAFGENQYVLAIPDVAVVDLLVNNLDEGAHPFHLHGQDFYIVADSAHGVYDWTGYPDNLNTNNPLRRDTVTLDAYGWAMLRFRADNPGLWPFHCHIAWHMEAGLLMQFQMRNDIMKDWTIPGANLALCNV</sequence>
<dbReference type="PROSITE" id="PS00079">
    <property type="entry name" value="MULTICOPPER_OXIDASE1"/>
    <property type="match status" value="1"/>
</dbReference>
<protein>
    <recommendedName>
        <fullName evidence="12">Laccase</fullName>
    </recommendedName>
</protein>
<dbReference type="FunFam" id="2.60.40.420:FF:000045">
    <property type="entry name" value="Laccase 2"/>
    <property type="match status" value="1"/>
</dbReference>
<evidence type="ECO:0000256" key="5">
    <source>
        <dbReference type="SAM" id="MobiDB-lite"/>
    </source>
</evidence>
<keyword evidence="3" id="KW-0560">Oxidoreductase</keyword>
<feature type="domain" description="Plastocyanin-like" evidence="7">
    <location>
        <begin position="247"/>
        <end position="390"/>
    </location>
</feature>